<dbReference type="SMART" id="SM00155">
    <property type="entry name" value="PLDc"/>
    <property type="match status" value="2"/>
</dbReference>
<dbReference type="Proteomes" id="UP000771797">
    <property type="component" value="Unassembled WGS sequence"/>
</dbReference>
<dbReference type="Gene3D" id="3.30.870.10">
    <property type="entry name" value="Endonuclease Chain A"/>
    <property type="match status" value="2"/>
</dbReference>
<feature type="domain" description="PLD phosphodiesterase" evidence="1">
    <location>
        <begin position="358"/>
        <end position="385"/>
    </location>
</feature>
<dbReference type="CDD" id="cd09111">
    <property type="entry name" value="PLDc_ymdC_like_1"/>
    <property type="match status" value="1"/>
</dbReference>
<gene>
    <name evidence="2" type="ORF">A6D6_00202</name>
</gene>
<organism evidence="2 3">
    <name type="scientific">Alcanivorax xiamenensis</name>
    <dbReference type="NCBI Taxonomy" id="1177156"/>
    <lineage>
        <taxon>Bacteria</taxon>
        <taxon>Pseudomonadati</taxon>
        <taxon>Pseudomonadota</taxon>
        <taxon>Gammaproteobacteria</taxon>
        <taxon>Oceanospirillales</taxon>
        <taxon>Alcanivoracaceae</taxon>
        <taxon>Alcanivorax</taxon>
    </lineage>
</organism>
<evidence type="ECO:0000259" key="1">
    <source>
        <dbReference type="PROSITE" id="PS50035"/>
    </source>
</evidence>
<dbReference type="PANTHER" id="PTHR21248">
    <property type="entry name" value="CARDIOLIPIN SYNTHASE"/>
    <property type="match status" value="1"/>
</dbReference>
<dbReference type="InterPro" id="IPR025202">
    <property type="entry name" value="PLD-like_dom"/>
</dbReference>
<dbReference type="RefSeq" id="WP_133491098.1">
    <property type="nucleotide sequence ID" value="NZ_AQPF01000001.1"/>
</dbReference>
<name>A0ABQ6YEM6_9GAMM</name>
<evidence type="ECO:0000313" key="3">
    <source>
        <dbReference type="Proteomes" id="UP000771797"/>
    </source>
</evidence>
<protein>
    <submittedName>
        <fullName evidence="2">Phospholipase D/transphosphatidylase</fullName>
    </submittedName>
</protein>
<dbReference type="InterPro" id="IPR001736">
    <property type="entry name" value="PLipase_D/transphosphatidylase"/>
</dbReference>
<sequence>MSDTTRSRSRSSLVPGAGVDSDFALVADAGEAFLLRMATARTARRSLDLQYYIWDNDQVGRRLIWRVLEAARRGVRVRLLLDHINQLGRDRNWATLNAHPNVEVRLFNPLRGRGLNLLRWLYRAPKLNRRMHNKAWIVDGEAAIVGGRNISEHYFGVNAVTNFRDLDIYADGPIAADTQDAFDRYWHSPLSVGLRQFWRRSSDDAEALWMSLDTEQRARHRDDTVLSERALRAVRARRVHAPAALLFDSPEKVHGSPQRLMGTQLARLLGRHSAREILIEASYFIPGDDFTRALSGWRKRGCRVAVLTNSLATNDVIAAHAAYQRYRPALVDAGLELHELQPNARSMMRQARLLRGRSKASLHTKAMVLDRRELFVGSFNADPRSVHFNTEMGYYIYSPSLAASVAAFIEEGMAPQNSYRLSREEGRLTWAGGSDQGPVVCHREPLVSIPRRLASAVLALLPIENLL</sequence>
<dbReference type="EMBL" id="AQPF01000001">
    <property type="protein sequence ID" value="KAF0808493.1"/>
    <property type="molecule type" value="Genomic_DNA"/>
</dbReference>
<comment type="caution">
    <text evidence="2">The sequence shown here is derived from an EMBL/GenBank/DDBJ whole genome shotgun (WGS) entry which is preliminary data.</text>
</comment>
<keyword evidence="3" id="KW-1185">Reference proteome</keyword>
<evidence type="ECO:0000313" key="2">
    <source>
        <dbReference type="EMBL" id="KAF0808493.1"/>
    </source>
</evidence>
<feature type="domain" description="PLD phosphodiesterase" evidence="1">
    <location>
        <begin position="127"/>
        <end position="154"/>
    </location>
</feature>
<dbReference type="CDD" id="cd09113">
    <property type="entry name" value="PLDc_ymdC_like_2"/>
    <property type="match status" value="1"/>
</dbReference>
<dbReference type="PANTHER" id="PTHR21248:SF12">
    <property type="entry name" value="CARDIOLIPIN SYNTHASE C"/>
    <property type="match status" value="1"/>
</dbReference>
<proteinExistence type="predicted"/>
<dbReference type="PROSITE" id="PS50035">
    <property type="entry name" value="PLD"/>
    <property type="match status" value="2"/>
</dbReference>
<dbReference type="SUPFAM" id="SSF56024">
    <property type="entry name" value="Phospholipase D/nuclease"/>
    <property type="match status" value="2"/>
</dbReference>
<reference evidence="2 3" key="1">
    <citation type="submission" date="2012-09" db="EMBL/GenBank/DDBJ databases">
        <title>Genome Sequence of alkane-degrading Bacterium Alcanivorax sp. 6-D-6.</title>
        <authorList>
            <person name="Lai Q."/>
            <person name="Shao Z."/>
        </authorList>
    </citation>
    <scope>NUCLEOTIDE SEQUENCE [LARGE SCALE GENOMIC DNA]</scope>
    <source>
        <strain evidence="2 3">6-D-6</strain>
    </source>
</reference>
<accession>A0ABQ6YEM6</accession>
<dbReference type="Pfam" id="PF13091">
    <property type="entry name" value="PLDc_2"/>
    <property type="match status" value="2"/>
</dbReference>